<reference evidence="4" key="1">
    <citation type="submission" date="2025-08" db="UniProtKB">
        <authorList>
            <consortium name="RefSeq"/>
        </authorList>
    </citation>
    <scope>IDENTIFICATION</scope>
    <source>
        <tissue evidence="4">Testes</tissue>
    </source>
</reference>
<dbReference type="PROSITE" id="PS50157">
    <property type="entry name" value="ZINC_FINGER_C2H2_2"/>
    <property type="match status" value="1"/>
</dbReference>
<feature type="domain" description="C2H2-type" evidence="2">
    <location>
        <begin position="87"/>
        <end position="115"/>
    </location>
</feature>
<evidence type="ECO:0000313" key="4">
    <source>
        <dbReference type="RefSeq" id="XP_006820591.1"/>
    </source>
</evidence>
<protein>
    <submittedName>
        <fullName evidence="4">Uncharacterized protein LOC102804527</fullName>
    </submittedName>
</protein>
<feature type="non-terminal residue" evidence="4">
    <location>
        <position position="363"/>
    </location>
</feature>
<dbReference type="PROSITE" id="PS00028">
    <property type="entry name" value="ZINC_FINGER_C2H2_1"/>
    <property type="match status" value="1"/>
</dbReference>
<keyword evidence="1" id="KW-0479">Metal-binding</keyword>
<accession>A0ABM0MKQ0</accession>
<dbReference type="RefSeq" id="XP_006820591.1">
    <property type="nucleotide sequence ID" value="XM_006820528.1"/>
</dbReference>
<keyword evidence="1" id="KW-0863">Zinc-finger</keyword>
<keyword evidence="1" id="KW-0862">Zinc</keyword>
<dbReference type="InterPro" id="IPR013087">
    <property type="entry name" value="Znf_C2H2_type"/>
</dbReference>
<dbReference type="Proteomes" id="UP000694865">
    <property type="component" value="Unplaced"/>
</dbReference>
<evidence type="ECO:0000259" key="2">
    <source>
        <dbReference type="PROSITE" id="PS50157"/>
    </source>
</evidence>
<dbReference type="GeneID" id="102804527"/>
<name>A0ABM0MKQ0_SACKO</name>
<proteinExistence type="predicted"/>
<gene>
    <name evidence="4" type="primary">LOC102804527</name>
</gene>
<sequence>MVWLQIKKEQHISIVNNLKDLTENLSKGMKVECPLCPVTKFKCNNTAKVKKHLKTHEKSGIKREGYNYLCLVCHLKCRKSSSDHGHYHCPFCSNTFARKNLIKDHWRSKHSDSHTDSGYFSLENAYQGGSASVNTSFPVCNKNGIQDAACASMSNATCSPQLDSSDAALPSTAMATSQISQPSISNVNQITPDATCASISDAAYSPQLATSARQCSDIYVSQITQPSISNQHLNAICFNDAYHRLESSQPSITSSSKLLLHTMDEETPDNLDKNRILSPMIGTKMSSYSSISIPSTSTVRIENDSETDIIKPALMNDYYNTYSPPCLITDAPPDESMTWCNCEPFRHGSYDSELYELNNKPYS</sequence>
<keyword evidence="3" id="KW-1185">Reference proteome</keyword>
<evidence type="ECO:0000313" key="3">
    <source>
        <dbReference type="Proteomes" id="UP000694865"/>
    </source>
</evidence>
<evidence type="ECO:0000256" key="1">
    <source>
        <dbReference type="PROSITE-ProRule" id="PRU00042"/>
    </source>
</evidence>
<dbReference type="SMART" id="SM00355">
    <property type="entry name" value="ZnF_C2H2"/>
    <property type="match status" value="2"/>
</dbReference>
<organism evidence="3 4">
    <name type="scientific">Saccoglossus kowalevskii</name>
    <name type="common">Acorn worm</name>
    <dbReference type="NCBI Taxonomy" id="10224"/>
    <lineage>
        <taxon>Eukaryota</taxon>
        <taxon>Metazoa</taxon>
        <taxon>Hemichordata</taxon>
        <taxon>Enteropneusta</taxon>
        <taxon>Harrimaniidae</taxon>
        <taxon>Saccoglossus</taxon>
    </lineage>
</organism>